<proteinExistence type="predicted"/>
<evidence type="ECO:0000313" key="1">
    <source>
        <dbReference type="EMBL" id="MFC5493842.1"/>
    </source>
</evidence>
<accession>A0ABW0N1S6</accession>
<dbReference type="EMBL" id="JBHSMD010000004">
    <property type="protein sequence ID" value="MFC5493842.1"/>
    <property type="molecule type" value="Genomic_DNA"/>
</dbReference>
<dbReference type="Proteomes" id="UP001595956">
    <property type="component" value="Unassembled WGS sequence"/>
</dbReference>
<dbReference type="RefSeq" id="WP_345178319.1">
    <property type="nucleotide sequence ID" value="NZ_BAABFQ010000007.1"/>
</dbReference>
<evidence type="ECO:0008006" key="3">
    <source>
        <dbReference type="Google" id="ProtNLM"/>
    </source>
</evidence>
<sequence length="104" mass="10898">MAVVNIPPDNRIYGLGQVPGTMYVYNMNNPPGATTYNLTIVHVNAWVGVVINPGHSDDYPAGGNPTFIQNQGPSVLQVLYIGADEGVDPEAAGATVEESMPAVS</sequence>
<gene>
    <name evidence="1" type="ORF">ACFPKY_12075</name>
</gene>
<keyword evidence="2" id="KW-1185">Reference proteome</keyword>
<organism evidence="1 2">
    <name type="scientific">Nocardioides caricicola</name>
    <dbReference type="NCBI Taxonomy" id="634770"/>
    <lineage>
        <taxon>Bacteria</taxon>
        <taxon>Bacillati</taxon>
        <taxon>Actinomycetota</taxon>
        <taxon>Actinomycetes</taxon>
        <taxon>Propionibacteriales</taxon>
        <taxon>Nocardioidaceae</taxon>
        <taxon>Nocardioides</taxon>
    </lineage>
</organism>
<protein>
    <recommendedName>
        <fullName evidence="3">DUF4397 domain-containing protein</fullName>
    </recommendedName>
</protein>
<evidence type="ECO:0000313" key="2">
    <source>
        <dbReference type="Proteomes" id="UP001595956"/>
    </source>
</evidence>
<comment type="caution">
    <text evidence="1">The sequence shown here is derived from an EMBL/GenBank/DDBJ whole genome shotgun (WGS) entry which is preliminary data.</text>
</comment>
<name>A0ABW0N1S6_9ACTN</name>
<reference evidence="2" key="1">
    <citation type="journal article" date="2019" name="Int. J. Syst. Evol. Microbiol.">
        <title>The Global Catalogue of Microorganisms (GCM) 10K type strain sequencing project: providing services to taxonomists for standard genome sequencing and annotation.</title>
        <authorList>
            <consortium name="The Broad Institute Genomics Platform"/>
            <consortium name="The Broad Institute Genome Sequencing Center for Infectious Disease"/>
            <person name="Wu L."/>
            <person name="Ma J."/>
        </authorList>
    </citation>
    <scope>NUCLEOTIDE SEQUENCE [LARGE SCALE GENOMIC DNA]</scope>
    <source>
        <strain evidence="2">KACC 13778</strain>
    </source>
</reference>